<accession>A0A2V1E5Y2</accession>
<dbReference type="EMBL" id="KZ805313">
    <property type="protein sequence ID" value="PVI05532.1"/>
    <property type="molecule type" value="Genomic_DNA"/>
</dbReference>
<gene>
    <name evidence="1" type="ORF">DM02DRAFT_724953</name>
</gene>
<name>A0A2V1E5Y2_9PLEO</name>
<evidence type="ECO:0000313" key="2">
    <source>
        <dbReference type="Proteomes" id="UP000244855"/>
    </source>
</evidence>
<proteinExistence type="predicted"/>
<dbReference type="AlphaFoldDB" id="A0A2V1E5Y2"/>
<keyword evidence="2" id="KW-1185">Reference proteome</keyword>
<reference evidence="1 2" key="1">
    <citation type="journal article" date="2018" name="Sci. Rep.">
        <title>Comparative genomics provides insights into the lifestyle and reveals functional heterogeneity of dark septate endophytic fungi.</title>
        <authorList>
            <person name="Knapp D.G."/>
            <person name="Nemeth J.B."/>
            <person name="Barry K."/>
            <person name="Hainaut M."/>
            <person name="Henrissat B."/>
            <person name="Johnson J."/>
            <person name="Kuo A."/>
            <person name="Lim J.H.P."/>
            <person name="Lipzen A."/>
            <person name="Nolan M."/>
            <person name="Ohm R.A."/>
            <person name="Tamas L."/>
            <person name="Grigoriev I.V."/>
            <person name="Spatafora J.W."/>
            <person name="Nagy L.G."/>
            <person name="Kovacs G.M."/>
        </authorList>
    </citation>
    <scope>NUCLEOTIDE SEQUENCE [LARGE SCALE GENOMIC DNA]</scope>
    <source>
        <strain evidence="1 2">DSE2036</strain>
    </source>
</reference>
<protein>
    <submittedName>
        <fullName evidence="1">Uncharacterized protein</fullName>
    </submittedName>
</protein>
<evidence type="ECO:0000313" key="1">
    <source>
        <dbReference type="EMBL" id="PVI05532.1"/>
    </source>
</evidence>
<organism evidence="1 2">
    <name type="scientific">Periconia macrospinosa</name>
    <dbReference type="NCBI Taxonomy" id="97972"/>
    <lineage>
        <taxon>Eukaryota</taxon>
        <taxon>Fungi</taxon>
        <taxon>Dikarya</taxon>
        <taxon>Ascomycota</taxon>
        <taxon>Pezizomycotina</taxon>
        <taxon>Dothideomycetes</taxon>
        <taxon>Pleosporomycetidae</taxon>
        <taxon>Pleosporales</taxon>
        <taxon>Massarineae</taxon>
        <taxon>Periconiaceae</taxon>
        <taxon>Periconia</taxon>
    </lineage>
</organism>
<dbReference type="Proteomes" id="UP000244855">
    <property type="component" value="Unassembled WGS sequence"/>
</dbReference>
<sequence>MTDPWSNIIAHAERDVHNTGVGSTSATPAIYCETNHTSGPFHILDPGSATHPSDSINKSFGHPSKTHWEAYGQHTIYPFGSINKSFGHPSRAHWEWDPFSTGSMTPTKRAQRNMPPGNSTQSYLVPIQSGNTWSLVNDGWVDASTSWVPVESDDEDLDYPRGYPTDKEIGWVTIAQVFGLLDPEAVGAPSSGVFHQPLSKDNKGNATMDNYLVISNPSEATTHLKSLGLSWKDVEHQIEGTFCIQSTYNDVRAFYMHAA</sequence>